<dbReference type="InterPro" id="IPR024466">
    <property type="entry name" value="CHP02679_N"/>
</dbReference>
<evidence type="ECO:0000259" key="2">
    <source>
        <dbReference type="Pfam" id="PF11796"/>
    </source>
</evidence>
<dbReference type="Proteomes" id="UP000243819">
    <property type="component" value="Unassembled WGS sequence"/>
</dbReference>
<evidence type="ECO:0000259" key="1">
    <source>
        <dbReference type="Pfam" id="PF09664"/>
    </source>
</evidence>
<organism evidence="3 4">
    <name type="scientific">Anaerobranca gottschalkii DSM 13577</name>
    <dbReference type="NCBI Taxonomy" id="1120990"/>
    <lineage>
        <taxon>Bacteria</taxon>
        <taxon>Bacillati</taxon>
        <taxon>Bacillota</taxon>
        <taxon>Clostridia</taxon>
        <taxon>Eubacteriales</taxon>
        <taxon>Proteinivoracaceae</taxon>
        <taxon>Anaerobranca</taxon>
    </lineage>
</organism>
<feature type="domain" description="DUF2399" evidence="1">
    <location>
        <begin position="275"/>
        <end position="429"/>
    </location>
</feature>
<dbReference type="InterPro" id="IPR024465">
    <property type="entry name" value="DUF2399"/>
</dbReference>
<proteinExistence type="predicted"/>
<evidence type="ECO:0000313" key="4">
    <source>
        <dbReference type="Proteomes" id="UP000243819"/>
    </source>
</evidence>
<reference evidence="4" key="1">
    <citation type="submission" date="2016-10" db="EMBL/GenBank/DDBJ databases">
        <authorList>
            <person name="Varghese N."/>
            <person name="Submissions S."/>
        </authorList>
    </citation>
    <scope>NUCLEOTIDE SEQUENCE [LARGE SCALE GENOMIC DNA]</scope>
    <source>
        <strain evidence="4">DSM 13577</strain>
    </source>
</reference>
<gene>
    <name evidence="3" type="ORF">SAMN03080614_100923</name>
</gene>
<keyword evidence="4" id="KW-1185">Reference proteome</keyword>
<dbReference type="Pfam" id="PF11796">
    <property type="entry name" value="DUF3323"/>
    <property type="match status" value="1"/>
</dbReference>
<protein>
    <submittedName>
        <fullName evidence="3">TIGR02679 family protein</fullName>
    </submittedName>
</protein>
<name>A0A1H9ZGY0_9FIRM</name>
<accession>A0A1H9ZGY0</accession>
<sequence length="436" mass="50711">MDEEKILDLEQEMADFLRNNHKRYSRFMEEIRNRYQSLGVVGGSIYLNNLNEEEKDLLCKIDIKYLDVKDAKISVKKFLKVFSNTRFSNCNFERVLKLYFNNNLQTKKEIQRLKLEEKEGFFQGILDKFSQTPGGNWLAKALENKGYGYQRIIKEYEGDKNNLTIVLEKVIEGLNYLHDFRSLERLAIFSSKLTKDPHFFDENTLGGQLLLYGLGYFKGVPFPENSEEKKELLYCFGLLKDEISNYTVCGNIQAITAYGIHHGIAGFVENNEPIHLNLWNLSSIEEIYCQNKVIFVFENPSVFSEVFVKTQKVKPSLLCSSGQLKLASLVFLDKGVANLERIYYAGDFDPEGLQIAEKLKKRYGEKLVFWRYDIDNYRISISNNKYDDNRRKKLEGITSKELAPLVKEMLDKGYCGYQELLIEDYVKDIIHILKGS</sequence>
<dbReference type="RefSeq" id="WP_091349475.1">
    <property type="nucleotide sequence ID" value="NZ_FOIF01000009.1"/>
</dbReference>
<dbReference type="Pfam" id="PF09664">
    <property type="entry name" value="DUF2399"/>
    <property type="match status" value="1"/>
</dbReference>
<dbReference type="AlphaFoldDB" id="A0A1H9ZGY0"/>
<feature type="domain" description="Conserved hypothetical protein CHP02679 N terminus" evidence="2">
    <location>
        <begin position="42"/>
        <end position="253"/>
    </location>
</feature>
<dbReference type="STRING" id="1120990.SAMN03080614_100923"/>
<evidence type="ECO:0000313" key="3">
    <source>
        <dbReference type="EMBL" id="SES80858.1"/>
    </source>
</evidence>
<dbReference type="OrthoDB" id="1661308at2"/>
<dbReference type="EMBL" id="FOIF01000009">
    <property type="protein sequence ID" value="SES80858.1"/>
    <property type="molecule type" value="Genomic_DNA"/>
</dbReference>